<evidence type="ECO:0000313" key="2">
    <source>
        <dbReference type="EMBL" id="QGG94833.1"/>
    </source>
</evidence>
<dbReference type="InterPro" id="IPR048394">
    <property type="entry name" value="FakA-like_M"/>
</dbReference>
<dbReference type="SMART" id="SM01120">
    <property type="entry name" value="Dak2"/>
    <property type="match status" value="1"/>
</dbReference>
<protein>
    <submittedName>
        <fullName evidence="2">DAK2 domain-containing protein</fullName>
    </submittedName>
</protein>
<reference evidence="2 3" key="1">
    <citation type="submission" date="2019-11" db="EMBL/GenBank/DDBJ databases">
        <authorList>
            <person name="He Y."/>
        </authorList>
    </citation>
    <scope>NUCLEOTIDE SEQUENCE [LARGE SCALE GENOMIC DNA]</scope>
    <source>
        <strain evidence="2 3">SCSIO 58843</strain>
    </source>
</reference>
<dbReference type="InterPro" id="IPR050270">
    <property type="entry name" value="DegV_domain_contain"/>
</dbReference>
<feature type="domain" description="DhaL" evidence="1">
    <location>
        <begin position="10"/>
        <end position="201"/>
    </location>
</feature>
<dbReference type="PROSITE" id="PS51480">
    <property type="entry name" value="DHAL"/>
    <property type="match status" value="1"/>
</dbReference>
<dbReference type="NCBIfam" id="TIGR03599">
    <property type="entry name" value="YloV"/>
    <property type="match status" value="1"/>
</dbReference>
<dbReference type="PANTHER" id="PTHR33434:SF4">
    <property type="entry name" value="PHOSPHATASE PROTEIN"/>
    <property type="match status" value="1"/>
</dbReference>
<dbReference type="Pfam" id="PF13684">
    <property type="entry name" value="FakA-like_C"/>
    <property type="match status" value="1"/>
</dbReference>
<dbReference type="RefSeq" id="WP_153758941.1">
    <property type="nucleotide sequence ID" value="NZ_CP045851.1"/>
</dbReference>
<dbReference type="KEGG" id="atq:GH723_06765"/>
<gene>
    <name evidence="2" type="ORF">GH723_06765</name>
</gene>
<dbReference type="Pfam" id="PF21645">
    <property type="entry name" value="FakA-like_M"/>
    <property type="match status" value="1"/>
</dbReference>
<dbReference type="Proteomes" id="UP000334019">
    <property type="component" value="Chromosome"/>
</dbReference>
<dbReference type="GO" id="GO:0004371">
    <property type="term" value="F:glycerone kinase activity"/>
    <property type="evidence" value="ECO:0007669"/>
    <property type="project" value="InterPro"/>
</dbReference>
<sequence length="550" mass="56812">MTVLESLDAAALGDVMARFRDALRAHQAAINRLNVYPVPDGDTGTNMALTLESVVAEMDGAGDDLAAVCQAISHGSLMGARGNSGVILSQVMRGFTGVVRDAGTVDGQVVAQALVAAAESAYGAVMRPVEGTILTVVREASEAAAAAAGRGASLVEVLDAARQEGGESLSRTPQLLPVLAEAGVVDAGGSGFLLLLDAMLHVVDGRPVPEPTEDEGIVSDHPHLVTEHGHHDHDDVGDLRYEVMYFLEAPDESIPAFKDVWAGIGDSIVVVGGDGIWNCHIHTDDIGAAIEAAIDCGKPRNIRVTDLLEQVEEERWVRDAAAVPGEPAAAPEVPCAVVAVATGGGVRRLLGSLGVHHVVAGGQSMNPSTAQLLEAVEAAPAGEVVILPNNKNIVAVANQVDAQTTKTVTVVPTHSVAQGLATLLAYDPHSTAAANASSMAEVASGVTIGEVTTAVRDSTCDAGPITAGDFIGIAADGILAVSTELASAAIGLLERIVHDEHEIVGILEGEGATAAVTRRITEWLREHRPEIEVEIHNGGQPLYPYQFGVE</sequence>
<dbReference type="PANTHER" id="PTHR33434">
    <property type="entry name" value="DEGV DOMAIN-CONTAINING PROTEIN DR_1986-RELATED"/>
    <property type="match status" value="1"/>
</dbReference>
<evidence type="ECO:0000259" key="1">
    <source>
        <dbReference type="PROSITE" id="PS51480"/>
    </source>
</evidence>
<accession>A0A5Q2RGJ2</accession>
<organism evidence="2 3">
    <name type="scientific">Actinomarinicola tropica</name>
    <dbReference type="NCBI Taxonomy" id="2789776"/>
    <lineage>
        <taxon>Bacteria</taxon>
        <taxon>Bacillati</taxon>
        <taxon>Actinomycetota</taxon>
        <taxon>Acidimicrobiia</taxon>
        <taxon>Acidimicrobiales</taxon>
        <taxon>Iamiaceae</taxon>
        <taxon>Actinomarinicola</taxon>
    </lineage>
</organism>
<dbReference type="AlphaFoldDB" id="A0A5Q2RGJ2"/>
<name>A0A5Q2RGJ2_9ACTN</name>
<proteinExistence type="predicted"/>
<dbReference type="SMART" id="SM01121">
    <property type="entry name" value="Dak1_2"/>
    <property type="match status" value="1"/>
</dbReference>
<dbReference type="EMBL" id="CP045851">
    <property type="protein sequence ID" value="QGG94833.1"/>
    <property type="molecule type" value="Genomic_DNA"/>
</dbReference>
<dbReference type="InterPro" id="IPR019986">
    <property type="entry name" value="YloV-like"/>
</dbReference>
<keyword evidence="3" id="KW-1185">Reference proteome</keyword>
<dbReference type="InterPro" id="IPR004007">
    <property type="entry name" value="DhaL_dom"/>
</dbReference>
<dbReference type="Pfam" id="PF02734">
    <property type="entry name" value="Dak2"/>
    <property type="match status" value="1"/>
</dbReference>
<dbReference type="Gene3D" id="1.25.40.340">
    <property type="match status" value="1"/>
</dbReference>
<dbReference type="InterPro" id="IPR036117">
    <property type="entry name" value="DhaL_dom_sf"/>
</dbReference>
<dbReference type="SUPFAM" id="SSF101473">
    <property type="entry name" value="DhaL-like"/>
    <property type="match status" value="1"/>
</dbReference>
<dbReference type="GO" id="GO:0006071">
    <property type="term" value="P:glycerol metabolic process"/>
    <property type="evidence" value="ECO:0007669"/>
    <property type="project" value="InterPro"/>
</dbReference>
<dbReference type="InterPro" id="IPR033470">
    <property type="entry name" value="FakA-like_C"/>
</dbReference>
<evidence type="ECO:0000313" key="3">
    <source>
        <dbReference type="Proteomes" id="UP000334019"/>
    </source>
</evidence>